<organism evidence="1 2">
    <name type="scientific">Populus trichocarpa</name>
    <name type="common">Western balsam poplar</name>
    <name type="synonym">Populus balsamifera subsp. trichocarpa</name>
    <dbReference type="NCBI Taxonomy" id="3694"/>
    <lineage>
        <taxon>Eukaryota</taxon>
        <taxon>Viridiplantae</taxon>
        <taxon>Streptophyta</taxon>
        <taxon>Embryophyta</taxon>
        <taxon>Tracheophyta</taxon>
        <taxon>Spermatophyta</taxon>
        <taxon>Magnoliopsida</taxon>
        <taxon>eudicotyledons</taxon>
        <taxon>Gunneridae</taxon>
        <taxon>Pentapetalae</taxon>
        <taxon>rosids</taxon>
        <taxon>fabids</taxon>
        <taxon>Malpighiales</taxon>
        <taxon>Salicaceae</taxon>
        <taxon>Saliceae</taxon>
        <taxon>Populus</taxon>
    </lineage>
</organism>
<reference evidence="1 2" key="1">
    <citation type="journal article" date="2006" name="Science">
        <title>The genome of black cottonwood, Populus trichocarpa (Torr. &amp; Gray).</title>
        <authorList>
            <person name="Tuskan G.A."/>
            <person name="Difazio S."/>
            <person name="Jansson S."/>
            <person name="Bohlmann J."/>
            <person name="Grigoriev I."/>
            <person name="Hellsten U."/>
            <person name="Putnam N."/>
            <person name="Ralph S."/>
            <person name="Rombauts S."/>
            <person name="Salamov A."/>
            <person name="Schein J."/>
            <person name="Sterck L."/>
            <person name="Aerts A."/>
            <person name="Bhalerao R.R."/>
            <person name="Bhalerao R.P."/>
            <person name="Blaudez D."/>
            <person name="Boerjan W."/>
            <person name="Brun A."/>
            <person name="Brunner A."/>
            <person name="Busov V."/>
            <person name="Campbell M."/>
            <person name="Carlson J."/>
            <person name="Chalot M."/>
            <person name="Chapman J."/>
            <person name="Chen G.L."/>
            <person name="Cooper D."/>
            <person name="Coutinho P.M."/>
            <person name="Couturier J."/>
            <person name="Covert S."/>
            <person name="Cronk Q."/>
            <person name="Cunningham R."/>
            <person name="Davis J."/>
            <person name="Degroeve S."/>
            <person name="Dejardin A."/>
            <person name="Depamphilis C."/>
            <person name="Detter J."/>
            <person name="Dirks B."/>
            <person name="Dubchak I."/>
            <person name="Duplessis S."/>
            <person name="Ehlting J."/>
            <person name="Ellis B."/>
            <person name="Gendler K."/>
            <person name="Goodstein D."/>
            <person name="Gribskov M."/>
            <person name="Grimwood J."/>
            <person name="Groover A."/>
            <person name="Gunter L."/>
            <person name="Hamberger B."/>
            <person name="Heinze B."/>
            <person name="Helariutta Y."/>
            <person name="Henrissat B."/>
            <person name="Holligan D."/>
            <person name="Holt R."/>
            <person name="Huang W."/>
            <person name="Islam-Faridi N."/>
            <person name="Jones S."/>
            <person name="Jones-Rhoades M."/>
            <person name="Jorgensen R."/>
            <person name="Joshi C."/>
            <person name="Kangasjarvi J."/>
            <person name="Karlsson J."/>
            <person name="Kelleher C."/>
            <person name="Kirkpatrick R."/>
            <person name="Kirst M."/>
            <person name="Kohler A."/>
            <person name="Kalluri U."/>
            <person name="Larimer F."/>
            <person name="Leebens-Mack J."/>
            <person name="Leple J.C."/>
            <person name="Locascio P."/>
            <person name="Lou Y."/>
            <person name="Lucas S."/>
            <person name="Martin F."/>
            <person name="Montanini B."/>
            <person name="Napoli C."/>
            <person name="Nelson D.R."/>
            <person name="Nelson C."/>
            <person name="Nieminen K."/>
            <person name="Nilsson O."/>
            <person name="Pereda V."/>
            <person name="Peter G."/>
            <person name="Philippe R."/>
            <person name="Pilate G."/>
            <person name="Poliakov A."/>
            <person name="Razumovskaya J."/>
            <person name="Richardson P."/>
            <person name="Rinaldi C."/>
            <person name="Ritland K."/>
            <person name="Rouze P."/>
            <person name="Ryaboy D."/>
            <person name="Schmutz J."/>
            <person name="Schrader J."/>
            <person name="Segerman B."/>
            <person name="Shin H."/>
            <person name="Siddiqui A."/>
            <person name="Sterky F."/>
            <person name="Terry A."/>
            <person name="Tsai C.J."/>
            <person name="Uberbacher E."/>
            <person name="Unneberg P."/>
            <person name="Vahala J."/>
            <person name="Wall K."/>
            <person name="Wessler S."/>
            <person name="Yang G."/>
            <person name="Yin T."/>
            <person name="Douglas C."/>
            <person name="Marra M."/>
            <person name="Sandberg G."/>
            <person name="Van de Peer Y."/>
            <person name="Rokhsar D."/>
        </authorList>
    </citation>
    <scope>NUCLEOTIDE SEQUENCE [LARGE SCALE GENOMIC DNA]</scope>
    <source>
        <strain evidence="2">cv. Nisqually</strain>
    </source>
</reference>
<name>A0A2K1YMN3_POPTR</name>
<evidence type="ECO:0000313" key="1">
    <source>
        <dbReference type="EMBL" id="PNT14294.1"/>
    </source>
</evidence>
<evidence type="ECO:0008006" key="3">
    <source>
        <dbReference type="Google" id="ProtNLM"/>
    </source>
</evidence>
<keyword evidence="2" id="KW-1185">Reference proteome</keyword>
<protein>
    <recommendedName>
        <fullName evidence="3">Retrotransposon gag domain-containing protein</fullName>
    </recommendedName>
</protein>
<dbReference type="Proteomes" id="UP000006729">
    <property type="component" value="Chromosome 10"/>
</dbReference>
<evidence type="ECO:0000313" key="2">
    <source>
        <dbReference type="Proteomes" id="UP000006729"/>
    </source>
</evidence>
<dbReference type="InParanoid" id="A0A2K1YMN3"/>
<proteinExistence type="predicted"/>
<dbReference type="AlphaFoldDB" id="A0A2K1YMN3"/>
<dbReference type="EMBL" id="CM009299">
    <property type="protein sequence ID" value="PNT14294.1"/>
    <property type="molecule type" value="Genomic_DNA"/>
</dbReference>
<sequence length="228" mass="27002">MTPATNLSLNQLVQILVVNMNTDIHLMKIELSVIDFMSISEFHIREMVKTIGFKLKHMALVCYWRREGKRPIETWERMKQLLRGRFLPLDYDQLLFHKYQSKLLLALTDKNRPQTISDKDNQKRYNPYAKPPSIKCYRCDLKRHRSIVSPQRRLVSVIEHEDEKCTKYTKLYPKECCEFDGESEYVSQTYMGNSQPKARKAGGKGFLTITQSLLEIKRDLKEMKKYML</sequence>
<gene>
    <name evidence="1" type="ORF">POPTR_010G023300</name>
</gene>
<accession>A0A2K1YMN3</accession>